<keyword evidence="2" id="KW-0560">Oxidoreductase</keyword>
<comment type="similarity">
    <text evidence="1 3">Belongs to the short-chain dehydrogenases/reductases (SDR) family.</text>
</comment>
<dbReference type="GO" id="GO:0016491">
    <property type="term" value="F:oxidoreductase activity"/>
    <property type="evidence" value="ECO:0007669"/>
    <property type="project" value="UniProtKB-KW"/>
</dbReference>
<dbReference type="PROSITE" id="PS00061">
    <property type="entry name" value="ADH_SHORT"/>
    <property type="match status" value="1"/>
</dbReference>
<dbReference type="OrthoDB" id="560660at2"/>
<dbReference type="InterPro" id="IPR036291">
    <property type="entry name" value="NAD(P)-bd_dom_sf"/>
</dbReference>
<dbReference type="CDD" id="cd05233">
    <property type="entry name" value="SDR_c"/>
    <property type="match status" value="1"/>
</dbReference>
<name>A0A2A2TFH6_9CYAN</name>
<dbReference type="SUPFAM" id="SSF51735">
    <property type="entry name" value="NAD(P)-binding Rossmann-fold domains"/>
    <property type="match status" value="1"/>
</dbReference>
<accession>A0A2A2TFH6</accession>
<protein>
    <submittedName>
        <fullName evidence="5">Short-chain dehydrogenase</fullName>
    </submittedName>
</protein>
<dbReference type="SMART" id="SM00822">
    <property type="entry name" value="PKS_KR"/>
    <property type="match status" value="1"/>
</dbReference>
<dbReference type="EMBL" id="NTFS01000240">
    <property type="protein sequence ID" value="PAX52426.1"/>
    <property type="molecule type" value="Genomic_DNA"/>
</dbReference>
<dbReference type="Pfam" id="PF00106">
    <property type="entry name" value="adh_short"/>
    <property type="match status" value="1"/>
</dbReference>
<dbReference type="InterPro" id="IPR057326">
    <property type="entry name" value="KR_dom"/>
</dbReference>
<sequence>MSIFKNQVAVITGASSGIGSAIAIALANQGAKLCLIGRNLEKLQEVSFLTHKKSPQVSTYPLDITQDEDIKTLKTQIEQEFGEIDLLIHSAGTISFGEIKTTPVEELDRQYRTNVRSPYLLTQTFLPSLIKQQGQIVFINSSAIFSVKAGAGQYAASKQALKAIADSLRAEVNALGIRVVSIYPGRTASPMQAKIYEIEGREYKPELLLQAEDVADAVVSALSLPRTAEVTDINIRPFLKS</sequence>
<dbReference type="PANTHER" id="PTHR44196">
    <property type="entry name" value="DEHYDROGENASE/REDUCTASE SDR FAMILY MEMBER 7B"/>
    <property type="match status" value="1"/>
</dbReference>
<dbReference type="PRINTS" id="PR00081">
    <property type="entry name" value="GDHRDH"/>
</dbReference>
<gene>
    <name evidence="5" type="ORF">CK510_19390</name>
</gene>
<evidence type="ECO:0000313" key="5">
    <source>
        <dbReference type="EMBL" id="PAX52426.1"/>
    </source>
</evidence>
<dbReference type="PRINTS" id="PR00080">
    <property type="entry name" value="SDRFAMILY"/>
</dbReference>
<evidence type="ECO:0000256" key="1">
    <source>
        <dbReference type="ARBA" id="ARBA00006484"/>
    </source>
</evidence>
<evidence type="ECO:0000313" key="6">
    <source>
        <dbReference type="Proteomes" id="UP000218238"/>
    </source>
</evidence>
<dbReference type="Proteomes" id="UP000218238">
    <property type="component" value="Unassembled WGS sequence"/>
</dbReference>
<dbReference type="RefSeq" id="WP_095723262.1">
    <property type="nucleotide sequence ID" value="NZ_NTFS01000240.1"/>
</dbReference>
<dbReference type="GO" id="GO:0016020">
    <property type="term" value="C:membrane"/>
    <property type="evidence" value="ECO:0007669"/>
    <property type="project" value="TreeGrafter"/>
</dbReference>
<reference evidence="5 6" key="1">
    <citation type="submission" date="2017-08" db="EMBL/GenBank/DDBJ databases">
        <title>Draft genome sequence of filamentous cyanobacterium Calothrix elsteri CCALA 953.</title>
        <authorList>
            <person name="Gagunashvili A.N."/>
            <person name="Elster J."/>
            <person name="Andresson O.S."/>
        </authorList>
    </citation>
    <scope>NUCLEOTIDE SEQUENCE [LARGE SCALE GENOMIC DNA]</scope>
    <source>
        <strain evidence="5 6">CCALA 953</strain>
    </source>
</reference>
<dbReference type="PANTHER" id="PTHR44196:SF1">
    <property type="entry name" value="DEHYDROGENASE_REDUCTASE SDR FAMILY MEMBER 7B"/>
    <property type="match status" value="1"/>
</dbReference>
<evidence type="ECO:0000256" key="3">
    <source>
        <dbReference type="RuleBase" id="RU000363"/>
    </source>
</evidence>
<evidence type="ECO:0000259" key="4">
    <source>
        <dbReference type="SMART" id="SM00822"/>
    </source>
</evidence>
<comment type="caution">
    <text evidence="5">The sequence shown here is derived from an EMBL/GenBank/DDBJ whole genome shotgun (WGS) entry which is preliminary data.</text>
</comment>
<keyword evidence="6" id="KW-1185">Reference proteome</keyword>
<organism evidence="5 6">
    <name type="scientific">Brunnivagina elsteri CCALA 953</name>
    <dbReference type="NCBI Taxonomy" id="987040"/>
    <lineage>
        <taxon>Bacteria</taxon>
        <taxon>Bacillati</taxon>
        <taxon>Cyanobacteriota</taxon>
        <taxon>Cyanophyceae</taxon>
        <taxon>Nostocales</taxon>
        <taxon>Calotrichaceae</taxon>
        <taxon>Brunnivagina</taxon>
    </lineage>
</organism>
<proteinExistence type="inferred from homology"/>
<dbReference type="Gene3D" id="3.40.50.720">
    <property type="entry name" value="NAD(P)-binding Rossmann-like Domain"/>
    <property type="match status" value="1"/>
</dbReference>
<dbReference type="InterPro" id="IPR020904">
    <property type="entry name" value="Sc_DH/Rdtase_CS"/>
</dbReference>
<dbReference type="InterPro" id="IPR002347">
    <property type="entry name" value="SDR_fam"/>
</dbReference>
<dbReference type="AlphaFoldDB" id="A0A2A2TFH6"/>
<feature type="domain" description="Ketoreductase" evidence="4">
    <location>
        <begin position="7"/>
        <end position="183"/>
    </location>
</feature>
<evidence type="ECO:0000256" key="2">
    <source>
        <dbReference type="ARBA" id="ARBA00023002"/>
    </source>
</evidence>